<name>A0A131Z8C1_RHIAP</name>
<proteinExistence type="predicted"/>
<feature type="chain" id="PRO_5007287059" description="Secreted protein" evidence="1">
    <location>
        <begin position="18"/>
        <end position="96"/>
    </location>
</feature>
<sequence>IFFFFFFVLAQHRTVQRCDEYFVGPMQRRRVAFISTSDTHFIDAVPRTRQRTACSVHLQYAYTSGNSVKPQSHTYCRAGSSWFRFFKILSLVGLSR</sequence>
<dbReference type="AlphaFoldDB" id="A0A131Z8C1"/>
<reference evidence="2" key="1">
    <citation type="journal article" date="2016" name="Ticks Tick Borne Dis.">
        <title>De novo assembly and annotation of the salivary gland transcriptome of Rhipicephalus appendiculatus male and female ticks during blood feeding.</title>
        <authorList>
            <person name="de Castro M.H."/>
            <person name="de Klerk D."/>
            <person name="Pienaar R."/>
            <person name="Latif A.A."/>
            <person name="Rees D.J."/>
            <person name="Mans B.J."/>
        </authorList>
    </citation>
    <scope>NUCLEOTIDE SEQUENCE</scope>
    <source>
        <tissue evidence="2">Salivary glands</tissue>
    </source>
</reference>
<feature type="non-terminal residue" evidence="2">
    <location>
        <position position="1"/>
    </location>
</feature>
<organism evidence="2">
    <name type="scientific">Rhipicephalus appendiculatus</name>
    <name type="common">Brown ear tick</name>
    <dbReference type="NCBI Taxonomy" id="34631"/>
    <lineage>
        <taxon>Eukaryota</taxon>
        <taxon>Metazoa</taxon>
        <taxon>Ecdysozoa</taxon>
        <taxon>Arthropoda</taxon>
        <taxon>Chelicerata</taxon>
        <taxon>Arachnida</taxon>
        <taxon>Acari</taxon>
        <taxon>Parasitiformes</taxon>
        <taxon>Ixodida</taxon>
        <taxon>Ixodoidea</taxon>
        <taxon>Ixodidae</taxon>
        <taxon>Rhipicephalinae</taxon>
        <taxon>Rhipicephalus</taxon>
        <taxon>Rhipicephalus</taxon>
    </lineage>
</organism>
<evidence type="ECO:0000256" key="1">
    <source>
        <dbReference type="SAM" id="SignalP"/>
    </source>
</evidence>
<dbReference type="EMBL" id="GEDV01001003">
    <property type="protein sequence ID" value="JAP87554.1"/>
    <property type="molecule type" value="Transcribed_RNA"/>
</dbReference>
<keyword evidence="1" id="KW-0732">Signal</keyword>
<evidence type="ECO:0000313" key="2">
    <source>
        <dbReference type="EMBL" id="JAP87554.1"/>
    </source>
</evidence>
<feature type="signal peptide" evidence="1">
    <location>
        <begin position="1"/>
        <end position="17"/>
    </location>
</feature>
<protein>
    <recommendedName>
        <fullName evidence="3">Secreted protein</fullName>
    </recommendedName>
</protein>
<evidence type="ECO:0008006" key="3">
    <source>
        <dbReference type="Google" id="ProtNLM"/>
    </source>
</evidence>
<accession>A0A131Z8C1</accession>